<evidence type="ECO:0000259" key="3">
    <source>
        <dbReference type="PROSITE" id="PS51186"/>
    </source>
</evidence>
<keyword evidence="1 4" id="KW-0808">Transferase</keyword>
<protein>
    <submittedName>
        <fullName evidence="4">Acetyltransferase (GNAT) family protein</fullName>
    </submittedName>
</protein>
<name>A0A1I3IT64_9BURK</name>
<sequence>MHFEMNQMLFETDGYRAIKLVRSDIPVIQTFLEKNPGYFLLAEGHPPTETQAAEEFESELPEEWPFTEQIAIGFIDVSNELTAYAFVISDLFAKDVWHLGLFIVSTEQHGQGVARHLYNALEKWFKASGAKWVRLGVIDGNKRAERFWERNGYVEVRRLDDYVMDNATHTIRVMNKPLGEAGLSEYLSLVSRDRPDEY</sequence>
<dbReference type="SUPFAM" id="SSF55729">
    <property type="entry name" value="Acyl-CoA N-acyltransferases (Nat)"/>
    <property type="match status" value="1"/>
</dbReference>
<dbReference type="PROSITE" id="PS51186">
    <property type="entry name" value="GNAT"/>
    <property type="match status" value="1"/>
</dbReference>
<dbReference type="EMBL" id="FOQU01000003">
    <property type="protein sequence ID" value="SFI51131.1"/>
    <property type="molecule type" value="Genomic_DNA"/>
</dbReference>
<dbReference type="InterPro" id="IPR016181">
    <property type="entry name" value="Acyl_CoA_acyltransferase"/>
</dbReference>
<dbReference type="InterPro" id="IPR050680">
    <property type="entry name" value="YpeA/RimI_acetyltransf"/>
</dbReference>
<dbReference type="OrthoDB" id="6692778at2"/>
<accession>A0A1I3IT64</accession>
<reference evidence="4 5" key="1">
    <citation type="submission" date="2016-10" db="EMBL/GenBank/DDBJ databases">
        <authorList>
            <person name="de Groot N.N."/>
        </authorList>
    </citation>
    <scope>NUCLEOTIDE SEQUENCE [LARGE SCALE GENOMIC DNA]</scope>
    <source>
        <strain evidence="4 5">LMG 23650</strain>
    </source>
</reference>
<dbReference type="GO" id="GO:0016747">
    <property type="term" value="F:acyltransferase activity, transferring groups other than amino-acyl groups"/>
    <property type="evidence" value="ECO:0007669"/>
    <property type="project" value="InterPro"/>
</dbReference>
<dbReference type="Pfam" id="PF00583">
    <property type="entry name" value="Acetyltransf_1"/>
    <property type="match status" value="1"/>
</dbReference>
<dbReference type="InterPro" id="IPR000182">
    <property type="entry name" value="GNAT_dom"/>
</dbReference>
<keyword evidence="2" id="KW-0012">Acyltransferase</keyword>
<evidence type="ECO:0000256" key="1">
    <source>
        <dbReference type="ARBA" id="ARBA00022679"/>
    </source>
</evidence>
<evidence type="ECO:0000313" key="4">
    <source>
        <dbReference type="EMBL" id="SFI51131.1"/>
    </source>
</evidence>
<dbReference type="AlphaFoldDB" id="A0A1I3IT64"/>
<proteinExistence type="predicted"/>
<dbReference type="PANTHER" id="PTHR43420:SF12">
    <property type="entry name" value="N-ACETYLTRANSFERASE DOMAIN-CONTAINING PROTEIN"/>
    <property type="match status" value="1"/>
</dbReference>
<dbReference type="CDD" id="cd04301">
    <property type="entry name" value="NAT_SF"/>
    <property type="match status" value="1"/>
</dbReference>
<gene>
    <name evidence="4" type="ORF">SAMN05192543_103406</name>
</gene>
<dbReference type="Proteomes" id="UP000199548">
    <property type="component" value="Unassembled WGS sequence"/>
</dbReference>
<dbReference type="STRING" id="420953.SAMN05192543_103406"/>
<dbReference type="PANTHER" id="PTHR43420">
    <property type="entry name" value="ACETYLTRANSFERASE"/>
    <property type="match status" value="1"/>
</dbReference>
<organism evidence="4 5">
    <name type="scientific">Paraburkholderia megapolitana</name>
    <dbReference type="NCBI Taxonomy" id="420953"/>
    <lineage>
        <taxon>Bacteria</taxon>
        <taxon>Pseudomonadati</taxon>
        <taxon>Pseudomonadota</taxon>
        <taxon>Betaproteobacteria</taxon>
        <taxon>Burkholderiales</taxon>
        <taxon>Burkholderiaceae</taxon>
        <taxon>Paraburkholderia</taxon>
    </lineage>
</organism>
<feature type="domain" description="N-acetyltransferase" evidence="3">
    <location>
        <begin position="23"/>
        <end position="179"/>
    </location>
</feature>
<keyword evidence="5" id="KW-1185">Reference proteome</keyword>
<dbReference type="Gene3D" id="3.40.630.30">
    <property type="match status" value="1"/>
</dbReference>
<evidence type="ECO:0000256" key="2">
    <source>
        <dbReference type="ARBA" id="ARBA00023315"/>
    </source>
</evidence>
<evidence type="ECO:0000313" key="5">
    <source>
        <dbReference type="Proteomes" id="UP000199548"/>
    </source>
</evidence>